<dbReference type="InterPro" id="IPR036691">
    <property type="entry name" value="Endo/exonu/phosph_ase_sf"/>
</dbReference>
<dbReference type="Gene3D" id="3.60.10.10">
    <property type="entry name" value="Endonuclease/exonuclease/phosphatase"/>
    <property type="match status" value="1"/>
</dbReference>
<dbReference type="PANTHER" id="PTHR11200">
    <property type="entry name" value="INOSITOL 5-PHOSPHATASE"/>
    <property type="match status" value="1"/>
</dbReference>
<dbReference type="Pfam" id="PF17751">
    <property type="entry name" value="SKICH"/>
    <property type="match status" value="1"/>
</dbReference>
<evidence type="ECO:0000313" key="4">
    <source>
        <dbReference type="Proteomes" id="UP000749559"/>
    </source>
</evidence>
<dbReference type="Gene3D" id="2.60.40.2840">
    <property type="match status" value="1"/>
</dbReference>
<dbReference type="SMART" id="SM00128">
    <property type="entry name" value="IPPc"/>
    <property type="match status" value="1"/>
</dbReference>
<protein>
    <recommendedName>
        <fullName evidence="2">Inositol polyphosphate-related phosphatase domain-containing protein</fullName>
    </recommendedName>
</protein>
<dbReference type="OrthoDB" id="62798at2759"/>
<evidence type="ECO:0000313" key="3">
    <source>
        <dbReference type="EMBL" id="CAH1801787.1"/>
    </source>
</evidence>
<dbReference type="GO" id="GO:0005886">
    <property type="term" value="C:plasma membrane"/>
    <property type="evidence" value="ECO:0007669"/>
    <property type="project" value="TreeGrafter"/>
</dbReference>
<dbReference type="GO" id="GO:0004439">
    <property type="term" value="F:phosphatidylinositol-4,5-bisphosphate 5-phosphatase activity"/>
    <property type="evidence" value="ECO:0007669"/>
    <property type="project" value="TreeGrafter"/>
</dbReference>
<gene>
    <name evidence="3" type="ORF">OFUS_LOCUS25538</name>
</gene>
<dbReference type="AlphaFoldDB" id="A0A8S4QCK9"/>
<accession>A0A8S4QCK9</accession>
<dbReference type="PANTHER" id="PTHR11200:SF275">
    <property type="entry name" value="LD06095P"/>
    <property type="match status" value="1"/>
</dbReference>
<dbReference type="GO" id="GO:0001726">
    <property type="term" value="C:ruffle"/>
    <property type="evidence" value="ECO:0007669"/>
    <property type="project" value="TreeGrafter"/>
</dbReference>
<dbReference type="GO" id="GO:0046856">
    <property type="term" value="P:phosphatidylinositol dephosphorylation"/>
    <property type="evidence" value="ECO:0007669"/>
    <property type="project" value="InterPro"/>
</dbReference>
<organism evidence="3 4">
    <name type="scientific">Owenia fusiformis</name>
    <name type="common">Polychaete worm</name>
    <dbReference type="NCBI Taxonomy" id="6347"/>
    <lineage>
        <taxon>Eukaryota</taxon>
        <taxon>Metazoa</taxon>
        <taxon>Spiralia</taxon>
        <taxon>Lophotrochozoa</taxon>
        <taxon>Annelida</taxon>
        <taxon>Polychaeta</taxon>
        <taxon>Sedentaria</taxon>
        <taxon>Canalipalpata</taxon>
        <taxon>Sabellida</taxon>
        <taxon>Oweniida</taxon>
        <taxon>Oweniidae</taxon>
        <taxon>Owenia</taxon>
    </lineage>
</organism>
<dbReference type="InterPro" id="IPR046985">
    <property type="entry name" value="IP5"/>
</dbReference>
<dbReference type="Proteomes" id="UP000749559">
    <property type="component" value="Unassembled WGS sequence"/>
</dbReference>
<sequence>MTSQDNATCNFSVHLCTWNVAETRPPKDLTAVLGLSGEQKPGLTAVGIQEIAFAEEWLESLTNTAASKGYVRIKERQMQGIYLMMFALREHILYIQNIESEITQTGLGGLWGNKGGISIRFDIYGVNMCIVNCHLAAHLHQLNERINDFEDIIETQRFRDKDVDYVLDHDYVFWIGDLNFRIEELDKGDIENRIANQDLQSMAHHDQLNKIRKEQIAFLDFEEGSVNFNPTYKYDTNTDNYDTSKKQRKPAWTDRILWMVHDDAFQNQTLSVDQRSYTRLDGQLYTDSDHRPVQSQFIIQVFKEDYPKPPIEFEAITGWTVGEDGTCKYTIAPTYQFNSWDWVGLYKADFQHYGDYETYYWAMSDGSITIDKAYITNPGEYVLVYMASTDRNCVLGMSKTFNVLPRQQEQKKEL</sequence>
<evidence type="ECO:0000256" key="1">
    <source>
        <dbReference type="ARBA" id="ARBA00005910"/>
    </source>
</evidence>
<dbReference type="InterPro" id="IPR041611">
    <property type="entry name" value="SKICH"/>
</dbReference>
<dbReference type="InterPro" id="IPR000300">
    <property type="entry name" value="IPPc"/>
</dbReference>
<evidence type="ECO:0000259" key="2">
    <source>
        <dbReference type="SMART" id="SM00128"/>
    </source>
</evidence>
<reference evidence="3" key="1">
    <citation type="submission" date="2022-03" db="EMBL/GenBank/DDBJ databases">
        <authorList>
            <person name="Martin C."/>
        </authorList>
    </citation>
    <scope>NUCLEOTIDE SEQUENCE</scope>
</reference>
<keyword evidence="4" id="KW-1185">Reference proteome</keyword>
<proteinExistence type="inferred from homology"/>
<name>A0A8S4QCK9_OWEFU</name>
<comment type="similarity">
    <text evidence="1">Belongs to the inositol 1,4,5-trisphosphate 5-phosphatase type II family.</text>
</comment>
<feature type="domain" description="Inositol polyphosphate-related phosphatase" evidence="2">
    <location>
        <begin position="9"/>
        <end position="305"/>
    </location>
</feature>
<dbReference type="SUPFAM" id="SSF56219">
    <property type="entry name" value="DNase I-like"/>
    <property type="match status" value="1"/>
</dbReference>
<dbReference type="Pfam" id="PF22669">
    <property type="entry name" value="Exo_endo_phos2"/>
    <property type="match status" value="1"/>
</dbReference>
<comment type="caution">
    <text evidence="3">The sequence shown here is derived from an EMBL/GenBank/DDBJ whole genome shotgun (WGS) entry which is preliminary data.</text>
</comment>
<dbReference type="EMBL" id="CAIIXF020000012">
    <property type="protein sequence ID" value="CAH1801787.1"/>
    <property type="molecule type" value="Genomic_DNA"/>
</dbReference>
<dbReference type="GO" id="GO:0005737">
    <property type="term" value="C:cytoplasm"/>
    <property type="evidence" value="ECO:0007669"/>
    <property type="project" value="TreeGrafter"/>
</dbReference>